<dbReference type="InterPro" id="IPR003481">
    <property type="entry name" value="FliD_N"/>
</dbReference>
<comment type="caution">
    <text evidence="8">The sequence shown here is derived from an EMBL/GenBank/DDBJ whole genome shotgun (WGS) entry which is preliminary data.</text>
</comment>
<evidence type="ECO:0000256" key="4">
    <source>
        <dbReference type="ARBA" id="ARBA00023143"/>
    </source>
</evidence>
<dbReference type="OrthoDB" id="1530at2"/>
<evidence type="ECO:0000256" key="5">
    <source>
        <dbReference type="RuleBase" id="RU362066"/>
    </source>
</evidence>
<dbReference type="GO" id="GO:0009421">
    <property type="term" value="C:bacterial-type flagellum filament cap"/>
    <property type="evidence" value="ECO:0007669"/>
    <property type="project" value="InterPro"/>
</dbReference>
<dbReference type="AlphaFoldDB" id="A0A4V1M097"/>
<comment type="subcellular location">
    <subcellularLocation>
        <location evidence="5">Secreted</location>
    </subcellularLocation>
    <subcellularLocation>
        <location evidence="5">Bacterial flagellum</location>
    </subcellularLocation>
</comment>
<gene>
    <name evidence="8" type="ORF">CRV07_11720</name>
</gene>
<evidence type="ECO:0000256" key="3">
    <source>
        <dbReference type="ARBA" id="ARBA00023054"/>
    </source>
</evidence>
<dbReference type="Pfam" id="PF02465">
    <property type="entry name" value="FliD_N"/>
    <property type="match status" value="1"/>
</dbReference>
<proteinExistence type="inferred from homology"/>
<dbReference type="RefSeq" id="WP_129087847.1">
    <property type="nucleotide sequence ID" value="NZ_CP053836.1"/>
</dbReference>
<feature type="coiled-coil region" evidence="5">
    <location>
        <begin position="387"/>
        <end position="418"/>
    </location>
</feature>
<dbReference type="PANTHER" id="PTHR30288">
    <property type="entry name" value="FLAGELLAR CAP/ASSEMBLY PROTEIN FLID"/>
    <property type="match status" value="1"/>
</dbReference>
<dbReference type="Proteomes" id="UP000289758">
    <property type="component" value="Unassembled WGS sequence"/>
</dbReference>
<keyword evidence="5" id="KW-0964">Secreted</keyword>
<comment type="function">
    <text evidence="5">Required for morphogenesis and for the elongation of the flagellar filament by facilitating polymerization of the flagellin monomers at the tip of growing filament. Forms a capping structure, which prevents flagellin subunits (transported through the central channel of the flagellum) from leaking out without polymerization at the distal end.</text>
</comment>
<dbReference type="Pfam" id="PF07195">
    <property type="entry name" value="FliD_C"/>
    <property type="match status" value="1"/>
</dbReference>
<dbReference type="GO" id="GO:0007155">
    <property type="term" value="P:cell adhesion"/>
    <property type="evidence" value="ECO:0007669"/>
    <property type="project" value="InterPro"/>
</dbReference>
<dbReference type="EMBL" id="PDKK01000011">
    <property type="protein sequence ID" value="RXK04088.1"/>
    <property type="molecule type" value="Genomic_DNA"/>
</dbReference>
<dbReference type="InterPro" id="IPR010809">
    <property type="entry name" value="FliD_C"/>
</dbReference>
<dbReference type="PANTHER" id="PTHR30288:SF0">
    <property type="entry name" value="FLAGELLAR HOOK-ASSOCIATED PROTEIN 2"/>
    <property type="match status" value="1"/>
</dbReference>
<evidence type="ECO:0000256" key="1">
    <source>
        <dbReference type="ARBA" id="ARBA00009764"/>
    </source>
</evidence>
<accession>A0A4V1M097</accession>
<dbReference type="InterPro" id="IPR040026">
    <property type="entry name" value="FliD"/>
</dbReference>
<keyword evidence="8" id="KW-0282">Flagellum</keyword>
<sequence length="447" mass="48601">MAEGILGLGSSGSLELNDELIEKLKTAETTAYVDPIDDSIEKKEAELTASEKIADKIAELLTVVEGFDLYTSDTNVFDQVTASTTGTSASFDATDTSNLNPGTIVVNVTQLATKDVYQSSLISDPTSYIGAGKLTITVGEDSYTFDTTDEMTYEDLVTNLNYTSALDASLEKVSDNSYRLVIKSSESGLENAVTISQTDIDLGFGADESHIQTSQNFIGTIDGISYNMSSNKITMNNGLIITAVDEGKSSISISNDDSYITEQISKMATVYNELVDLVSSSTTADDDGNVLISDSSAIKSILSDIKNMFFDSYGLEDEENIFVYGISFDTSGYMQIDASELAEAVTNNYDDLKELFVGYAEKEGIGTKLSTYLDDLDSSSGTLTTFLNKVQSSIDDLNDNKEEEETRIDTKYQQLSEQFAAYTVIITQMENAFQSLKILMDSNNNDN</sequence>
<evidence type="ECO:0000256" key="2">
    <source>
        <dbReference type="ARBA" id="ARBA00011255"/>
    </source>
</evidence>
<feature type="domain" description="Flagellar hook-associated protein 2 C-terminal" evidence="7">
    <location>
        <begin position="219"/>
        <end position="430"/>
    </location>
</feature>
<keyword evidence="8" id="KW-0969">Cilium</keyword>
<protein>
    <recommendedName>
        <fullName evidence="5">Flagellar hook-associated protein 2</fullName>
        <shortName evidence="5">HAP2</shortName>
    </recommendedName>
    <alternativeName>
        <fullName evidence="5">Flagellar cap protein</fullName>
    </alternativeName>
</protein>
<dbReference type="GO" id="GO:0005576">
    <property type="term" value="C:extracellular region"/>
    <property type="evidence" value="ECO:0007669"/>
    <property type="project" value="UniProtKB-SubCell"/>
</dbReference>
<comment type="subunit">
    <text evidence="2 5">Homopentamer.</text>
</comment>
<organism evidence="8 9">
    <name type="scientific">Halarcobacter ebronensis</name>
    <dbReference type="NCBI Taxonomy" id="1462615"/>
    <lineage>
        <taxon>Bacteria</taxon>
        <taxon>Pseudomonadati</taxon>
        <taxon>Campylobacterota</taxon>
        <taxon>Epsilonproteobacteria</taxon>
        <taxon>Campylobacterales</taxon>
        <taxon>Arcobacteraceae</taxon>
        <taxon>Halarcobacter</taxon>
    </lineage>
</organism>
<keyword evidence="4 5" id="KW-0975">Bacterial flagellum</keyword>
<dbReference type="GO" id="GO:0071973">
    <property type="term" value="P:bacterial-type flagellum-dependent cell motility"/>
    <property type="evidence" value="ECO:0007669"/>
    <property type="project" value="TreeGrafter"/>
</dbReference>
<comment type="similarity">
    <text evidence="1 5">Belongs to the FliD family.</text>
</comment>
<dbReference type="GO" id="GO:0009424">
    <property type="term" value="C:bacterial-type flagellum hook"/>
    <property type="evidence" value="ECO:0007669"/>
    <property type="project" value="UniProtKB-UniRule"/>
</dbReference>
<keyword evidence="3 5" id="KW-0175">Coiled coil</keyword>
<feature type="domain" description="Flagellar hook-associated protein 2 N-terminal" evidence="6">
    <location>
        <begin position="18"/>
        <end position="115"/>
    </location>
</feature>
<keyword evidence="9" id="KW-1185">Reference proteome</keyword>
<name>A0A4V1M097_9BACT</name>
<evidence type="ECO:0000313" key="9">
    <source>
        <dbReference type="Proteomes" id="UP000289758"/>
    </source>
</evidence>
<evidence type="ECO:0000313" key="8">
    <source>
        <dbReference type="EMBL" id="RXK04088.1"/>
    </source>
</evidence>
<reference evidence="8 9" key="1">
    <citation type="submission" date="2017-10" db="EMBL/GenBank/DDBJ databases">
        <title>Genomics of the genus Arcobacter.</title>
        <authorList>
            <person name="Perez-Cataluna A."/>
            <person name="Figueras M.J."/>
        </authorList>
    </citation>
    <scope>NUCLEOTIDE SEQUENCE [LARGE SCALE GENOMIC DNA]</scope>
    <source>
        <strain evidence="8 9">CECT 8441</strain>
    </source>
</reference>
<evidence type="ECO:0000259" key="6">
    <source>
        <dbReference type="Pfam" id="PF02465"/>
    </source>
</evidence>
<keyword evidence="8" id="KW-0966">Cell projection</keyword>
<evidence type="ECO:0000259" key="7">
    <source>
        <dbReference type="Pfam" id="PF07195"/>
    </source>
</evidence>